<name>A0AAV6XJP0_9LAMI</name>
<evidence type="ECO:0000259" key="2">
    <source>
        <dbReference type="Pfam" id="PF03732"/>
    </source>
</evidence>
<sequence length="320" mass="37132">MMSEEEETAYEEKNVGDLNIREEEVEIEDVTVSLNAISGNADMNTLRIKGYTKGKEETMPPKRKAMGAQEGGNNVVGDLTNLIQEQTRMHGEQIQQLLDMQQRTQEQNPQVHAPPVRPDNPHAVYEKFRKMEPSDFYGSSDPIVAEEWVKSLDIIFDYMRIDDADKVLCAIFLLKKEARIWWEGAKLAVDMETLTWDGFKVIFYDKYFTQDARSLKVKEFLDLKQGDMTVCDYVRKFEEGCRYVPYIARDNTEKIDHFLRGLKPEIRRDVRMSSATQFREIVDKALMADLDEKEIQNPINKRDKCSLQETQHNGGDQSRN</sequence>
<dbReference type="PANTHER" id="PTHR34482:SF36">
    <property type="entry name" value="RETROTRANSPOSON GAG DOMAIN-CONTAINING PROTEIN"/>
    <property type="match status" value="1"/>
</dbReference>
<dbReference type="AlphaFoldDB" id="A0AAV6XJP0"/>
<reference evidence="3" key="1">
    <citation type="submission" date="2019-10" db="EMBL/GenBank/DDBJ databases">
        <authorList>
            <person name="Zhang R."/>
            <person name="Pan Y."/>
            <person name="Wang J."/>
            <person name="Ma R."/>
            <person name="Yu S."/>
        </authorList>
    </citation>
    <scope>NUCLEOTIDE SEQUENCE</scope>
    <source>
        <strain evidence="3">LA-IB0</strain>
        <tissue evidence="3">Leaf</tissue>
    </source>
</reference>
<evidence type="ECO:0000313" key="4">
    <source>
        <dbReference type="Proteomes" id="UP000826271"/>
    </source>
</evidence>
<dbReference type="EMBL" id="WHWC01000006">
    <property type="protein sequence ID" value="KAG8380802.1"/>
    <property type="molecule type" value="Genomic_DNA"/>
</dbReference>
<organism evidence="3 4">
    <name type="scientific">Buddleja alternifolia</name>
    <dbReference type="NCBI Taxonomy" id="168488"/>
    <lineage>
        <taxon>Eukaryota</taxon>
        <taxon>Viridiplantae</taxon>
        <taxon>Streptophyta</taxon>
        <taxon>Embryophyta</taxon>
        <taxon>Tracheophyta</taxon>
        <taxon>Spermatophyta</taxon>
        <taxon>Magnoliopsida</taxon>
        <taxon>eudicotyledons</taxon>
        <taxon>Gunneridae</taxon>
        <taxon>Pentapetalae</taxon>
        <taxon>asterids</taxon>
        <taxon>lamiids</taxon>
        <taxon>Lamiales</taxon>
        <taxon>Scrophulariaceae</taxon>
        <taxon>Buddlejeae</taxon>
        <taxon>Buddleja</taxon>
    </lineage>
</organism>
<feature type="domain" description="Retrotransposon gag" evidence="2">
    <location>
        <begin position="170"/>
        <end position="264"/>
    </location>
</feature>
<gene>
    <name evidence="3" type="ORF">BUALT_Bualt06G0054400</name>
</gene>
<dbReference type="InterPro" id="IPR005162">
    <property type="entry name" value="Retrotrans_gag_dom"/>
</dbReference>
<comment type="caution">
    <text evidence="3">The sequence shown here is derived from an EMBL/GenBank/DDBJ whole genome shotgun (WGS) entry which is preliminary data.</text>
</comment>
<dbReference type="Pfam" id="PF03732">
    <property type="entry name" value="Retrotrans_gag"/>
    <property type="match status" value="1"/>
</dbReference>
<dbReference type="PANTHER" id="PTHR34482">
    <property type="entry name" value="DNA DAMAGE-INDUCIBLE PROTEIN 1-LIKE"/>
    <property type="match status" value="1"/>
</dbReference>
<accession>A0AAV6XJP0</accession>
<feature type="compositionally biased region" description="Polar residues" evidence="1">
    <location>
        <begin position="307"/>
        <end position="320"/>
    </location>
</feature>
<feature type="region of interest" description="Disordered" evidence="1">
    <location>
        <begin position="299"/>
        <end position="320"/>
    </location>
</feature>
<protein>
    <recommendedName>
        <fullName evidence="2">Retrotransposon gag domain-containing protein</fullName>
    </recommendedName>
</protein>
<evidence type="ECO:0000256" key="1">
    <source>
        <dbReference type="SAM" id="MobiDB-lite"/>
    </source>
</evidence>
<dbReference type="Proteomes" id="UP000826271">
    <property type="component" value="Unassembled WGS sequence"/>
</dbReference>
<evidence type="ECO:0000313" key="3">
    <source>
        <dbReference type="EMBL" id="KAG8380802.1"/>
    </source>
</evidence>
<proteinExistence type="predicted"/>
<keyword evidence="4" id="KW-1185">Reference proteome</keyword>